<feature type="non-terminal residue" evidence="1">
    <location>
        <position position="1"/>
    </location>
</feature>
<organism evidence="1 2">
    <name type="scientific">Prorocentrum cordatum</name>
    <dbReference type="NCBI Taxonomy" id="2364126"/>
    <lineage>
        <taxon>Eukaryota</taxon>
        <taxon>Sar</taxon>
        <taxon>Alveolata</taxon>
        <taxon>Dinophyceae</taxon>
        <taxon>Prorocentrales</taxon>
        <taxon>Prorocentraceae</taxon>
        <taxon>Prorocentrum</taxon>
    </lineage>
</organism>
<comment type="caution">
    <text evidence="1">The sequence shown here is derived from an EMBL/GenBank/DDBJ whole genome shotgun (WGS) entry which is preliminary data.</text>
</comment>
<reference evidence="1" key="1">
    <citation type="submission" date="2023-10" db="EMBL/GenBank/DDBJ databases">
        <authorList>
            <person name="Chen Y."/>
            <person name="Shah S."/>
            <person name="Dougan E. K."/>
            <person name="Thang M."/>
            <person name="Chan C."/>
        </authorList>
    </citation>
    <scope>NUCLEOTIDE SEQUENCE [LARGE SCALE GENOMIC DNA]</scope>
</reference>
<keyword evidence="2" id="KW-1185">Reference proteome</keyword>
<sequence length="109" mass="12087">AGARPVAAVETGWENKAGKDLLTLAQERGSTCVYAMLARALGMVHEVKREAYAEREAVWVFAQGEVQPRRATVVEDTPEEADDVLIEYWDGDAPPEPVERCMVQRMLSP</sequence>
<accession>A0ABN9RGK8</accession>
<evidence type="ECO:0000313" key="2">
    <source>
        <dbReference type="Proteomes" id="UP001189429"/>
    </source>
</evidence>
<evidence type="ECO:0000313" key="1">
    <source>
        <dbReference type="EMBL" id="CAK0817910.1"/>
    </source>
</evidence>
<protein>
    <submittedName>
        <fullName evidence="1">Uncharacterized protein</fullName>
    </submittedName>
</protein>
<dbReference type="Proteomes" id="UP001189429">
    <property type="component" value="Unassembled WGS sequence"/>
</dbReference>
<dbReference type="EMBL" id="CAUYUJ010006595">
    <property type="protein sequence ID" value="CAK0817910.1"/>
    <property type="molecule type" value="Genomic_DNA"/>
</dbReference>
<name>A0ABN9RGK8_9DINO</name>
<gene>
    <name evidence="1" type="ORF">PCOR1329_LOCUS20351</name>
</gene>
<proteinExistence type="predicted"/>